<gene>
    <name evidence="1" type="ORF">CRG98_006731</name>
</gene>
<dbReference type="Proteomes" id="UP000233551">
    <property type="component" value="Unassembled WGS sequence"/>
</dbReference>
<dbReference type="AlphaFoldDB" id="A0A2I0KWY3"/>
<proteinExistence type="predicted"/>
<evidence type="ECO:0000313" key="1">
    <source>
        <dbReference type="EMBL" id="PKI72863.1"/>
    </source>
</evidence>
<accession>A0A2I0KWY3</accession>
<organism evidence="1 2">
    <name type="scientific">Punica granatum</name>
    <name type="common">Pomegranate</name>
    <dbReference type="NCBI Taxonomy" id="22663"/>
    <lineage>
        <taxon>Eukaryota</taxon>
        <taxon>Viridiplantae</taxon>
        <taxon>Streptophyta</taxon>
        <taxon>Embryophyta</taxon>
        <taxon>Tracheophyta</taxon>
        <taxon>Spermatophyta</taxon>
        <taxon>Magnoliopsida</taxon>
        <taxon>eudicotyledons</taxon>
        <taxon>Gunneridae</taxon>
        <taxon>Pentapetalae</taxon>
        <taxon>rosids</taxon>
        <taxon>malvids</taxon>
        <taxon>Myrtales</taxon>
        <taxon>Lythraceae</taxon>
        <taxon>Punica</taxon>
    </lineage>
</organism>
<comment type="caution">
    <text evidence="1">The sequence shown here is derived from an EMBL/GenBank/DDBJ whole genome shotgun (WGS) entry which is preliminary data.</text>
</comment>
<evidence type="ECO:0000313" key="2">
    <source>
        <dbReference type="Proteomes" id="UP000233551"/>
    </source>
</evidence>
<protein>
    <submittedName>
        <fullName evidence="1">Uncharacterized protein</fullName>
    </submittedName>
</protein>
<sequence length="88" mass="9979">MGPLPPAFDGRKLIIVAVKYFFKWVEAKALAYISDKAVLLAKIGQYTCKVKIYNELRLEAADSMAHTRDSIEKYFNRKAKARQIAVEG</sequence>
<reference evidence="1 2" key="1">
    <citation type="submission" date="2017-11" db="EMBL/GenBank/DDBJ databases">
        <title>De-novo sequencing of pomegranate (Punica granatum L.) genome.</title>
        <authorList>
            <person name="Akparov Z."/>
            <person name="Amiraslanov A."/>
            <person name="Hajiyeva S."/>
            <person name="Abbasov M."/>
            <person name="Kaur K."/>
            <person name="Hamwieh A."/>
            <person name="Solovyev V."/>
            <person name="Salamov A."/>
            <person name="Braich B."/>
            <person name="Kosarev P."/>
            <person name="Mahmoud A."/>
            <person name="Hajiyev E."/>
            <person name="Babayeva S."/>
            <person name="Izzatullayeva V."/>
            <person name="Mammadov A."/>
            <person name="Mammadov A."/>
            <person name="Sharifova S."/>
            <person name="Ojaghi J."/>
            <person name="Eynullazada K."/>
            <person name="Bayramov B."/>
            <person name="Abdulazimova A."/>
            <person name="Shahmuradov I."/>
        </authorList>
    </citation>
    <scope>NUCLEOTIDE SEQUENCE [LARGE SCALE GENOMIC DNA]</scope>
    <source>
        <strain evidence="2">cv. AG2017</strain>
        <tissue evidence="1">Leaf</tissue>
    </source>
</reference>
<dbReference type="EMBL" id="PGOL01000306">
    <property type="protein sequence ID" value="PKI72863.1"/>
    <property type="molecule type" value="Genomic_DNA"/>
</dbReference>
<keyword evidence="2" id="KW-1185">Reference proteome</keyword>
<name>A0A2I0KWY3_PUNGR</name>